<dbReference type="InterPro" id="IPR003439">
    <property type="entry name" value="ABC_transporter-like_ATP-bd"/>
</dbReference>
<proteinExistence type="inferred from homology"/>
<evidence type="ECO:0000313" key="9">
    <source>
        <dbReference type="EMBL" id="AEF86415.1"/>
    </source>
</evidence>
<dbReference type="FunFam" id="3.40.50.300:FF:000020">
    <property type="entry name" value="Amino acid ABC transporter ATP-binding component"/>
    <property type="match status" value="1"/>
</dbReference>
<name>F5YQT8_TREPZ</name>
<dbReference type="SMART" id="SM00382">
    <property type="entry name" value="AAA"/>
    <property type="match status" value="1"/>
</dbReference>
<evidence type="ECO:0000259" key="8">
    <source>
        <dbReference type="PROSITE" id="PS50893"/>
    </source>
</evidence>
<dbReference type="GO" id="GO:0005524">
    <property type="term" value="F:ATP binding"/>
    <property type="evidence" value="ECO:0007669"/>
    <property type="project" value="UniProtKB-KW"/>
</dbReference>
<dbReference type="GO" id="GO:0015424">
    <property type="term" value="F:ABC-type amino acid transporter activity"/>
    <property type="evidence" value="ECO:0007669"/>
    <property type="project" value="InterPro"/>
</dbReference>
<dbReference type="KEGG" id="tpi:TREPR_1353"/>
<dbReference type="EMBL" id="CP001843">
    <property type="protein sequence ID" value="AEF86415.1"/>
    <property type="molecule type" value="Genomic_DNA"/>
</dbReference>
<keyword evidence="9" id="KW-0378">Hydrolase</keyword>
<reference evidence="10" key="1">
    <citation type="submission" date="2009-12" db="EMBL/GenBank/DDBJ databases">
        <title>Complete sequence of Treponema primitia strain ZAS-2.</title>
        <authorList>
            <person name="Tetu S.G."/>
            <person name="Matson E."/>
            <person name="Ren Q."/>
            <person name="Seshadri R."/>
            <person name="Elbourne L."/>
            <person name="Hassan K.A."/>
            <person name="Durkin A."/>
            <person name="Radune D."/>
            <person name="Mohamoud Y."/>
            <person name="Shay R."/>
            <person name="Jin S."/>
            <person name="Zhang X."/>
            <person name="Lucey K."/>
            <person name="Ballor N.R."/>
            <person name="Ottesen E."/>
            <person name="Rosenthal R."/>
            <person name="Allen A."/>
            <person name="Leadbetter J.R."/>
            <person name="Paulsen I.T."/>
        </authorList>
    </citation>
    <scope>NUCLEOTIDE SEQUENCE [LARGE SCALE GENOMIC DNA]</scope>
    <source>
        <strain evidence="10">ATCC BAA-887 / DSM 12427 / ZAS-2</strain>
    </source>
</reference>
<dbReference type="PANTHER" id="PTHR43166">
    <property type="entry name" value="AMINO ACID IMPORT ATP-BINDING PROTEIN"/>
    <property type="match status" value="1"/>
</dbReference>
<dbReference type="Pfam" id="PF00005">
    <property type="entry name" value="ABC_tran"/>
    <property type="match status" value="1"/>
</dbReference>
<dbReference type="InterPro" id="IPR050086">
    <property type="entry name" value="MetN_ABC_transporter-like"/>
</dbReference>
<evidence type="ECO:0000256" key="5">
    <source>
        <dbReference type="ARBA" id="ARBA00022741"/>
    </source>
</evidence>
<dbReference type="InterPro" id="IPR027417">
    <property type="entry name" value="P-loop_NTPase"/>
</dbReference>
<dbReference type="OrthoDB" id="337094at2"/>
<organism evidence="9 10">
    <name type="scientific">Treponema primitia (strain ATCC BAA-887 / DSM 12427 / ZAS-2)</name>
    <dbReference type="NCBI Taxonomy" id="545694"/>
    <lineage>
        <taxon>Bacteria</taxon>
        <taxon>Pseudomonadati</taxon>
        <taxon>Spirochaetota</taxon>
        <taxon>Spirochaetia</taxon>
        <taxon>Spirochaetales</taxon>
        <taxon>Treponemataceae</taxon>
        <taxon>Treponema</taxon>
    </lineage>
</organism>
<protein>
    <submittedName>
        <fullName evidence="9">L-cystine import ATP-binding protein TcyN</fullName>
        <ecNumber evidence="9">3.6.3.-</ecNumber>
    </submittedName>
</protein>
<dbReference type="PIRSF" id="PIRSF039085">
    <property type="entry name" value="ABC_ATPase_HisP"/>
    <property type="match status" value="1"/>
</dbReference>
<dbReference type="PANTHER" id="PTHR43166:SF35">
    <property type="entry name" value="L-CYSTINE IMPORT ATP-BINDING PROTEIN TCYN"/>
    <property type="match status" value="1"/>
</dbReference>
<keyword evidence="4" id="KW-1003">Cell membrane</keyword>
<dbReference type="RefSeq" id="WP_015708737.1">
    <property type="nucleotide sequence ID" value="NC_015578.1"/>
</dbReference>
<dbReference type="InterPro" id="IPR017871">
    <property type="entry name" value="ABC_transporter-like_CS"/>
</dbReference>
<dbReference type="HOGENOM" id="CLU_000604_1_22_12"/>
<dbReference type="Gene3D" id="3.40.50.300">
    <property type="entry name" value="P-loop containing nucleotide triphosphate hydrolases"/>
    <property type="match status" value="1"/>
</dbReference>
<evidence type="ECO:0000256" key="2">
    <source>
        <dbReference type="ARBA" id="ARBA00005417"/>
    </source>
</evidence>
<evidence type="ECO:0000256" key="4">
    <source>
        <dbReference type="ARBA" id="ARBA00022475"/>
    </source>
</evidence>
<dbReference type="InterPro" id="IPR003593">
    <property type="entry name" value="AAA+_ATPase"/>
</dbReference>
<evidence type="ECO:0000313" key="10">
    <source>
        <dbReference type="Proteomes" id="UP000009223"/>
    </source>
</evidence>
<comment type="similarity">
    <text evidence="2">Belongs to the ABC transporter superfamily.</text>
</comment>
<dbReference type="GO" id="GO:0005886">
    <property type="term" value="C:plasma membrane"/>
    <property type="evidence" value="ECO:0007669"/>
    <property type="project" value="UniProtKB-SubCell"/>
</dbReference>
<feature type="domain" description="ABC transporter" evidence="8">
    <location>
        <begin position="9"/>
        <end position="246"/>
    </location>
</feature>
<gene>
    <name evidence="9" type="ordered locus">TREPR_1353</name>
</gene>
<dbReference type="eggNOG" id="COG1126">
    <property type="taxonomic scope" value="Bacteria"/>
</dbReference>
<evidence type="ECO:0000256" key="3">
    <source>
        <dbReference type="ARBA" id="ARBA00022448"/>
    </source>
</evidence>
<dbReference type="AlphaFoldDB" id="F5YQT8"/>
<dbReference type="PROSITE" id="PS00211">
    <property type="entry name" value="ABC_TRANSPORTER_1"/>
    <property type="match status" value="1"/>
</dbReference>
<accession>F5YQT8</accession>
<dbReference type="EC" id="3.6.3.-" evidence="9"/>
<reference evidence="9 10" key="2">
    <citation type="journal article" date="2011" name="ISME J.">
        <title>RNA-seq reveals cooperative metabolic interactions between two termite-gut spirochete species in co-culture.</title>
        <authorList>
            <person name="Rosenthal A.Z."/>
            <person name="Matson E.G."/>
            <person name="Eldar A."/>
            <person name="Leadbetter J.R."/>
        </authorList>
    </citation>
    <scope>NUCLEOTIDE SEQUENCE [LARGE SCALE GENOMIC DNA]</scope>
    <source>
        <strain evidence="10">ATCC BAA-887 / DSM 12427 / ZAS-2</strain>
    </source>
</reference>
<evidence type="ECO:0000256" key="7">
    <source>
        <dbReference type="ARBA" id="ARBA00023136"/>
    </source>
</evidence>
<evidence type="ECO:0000256" key="6">
    <source>
        <dbReference type="ARBA" id="ARBA00022840"/>
    </source>
</evidence>
<dbReference type="Proteomes" id="UP000009223">
    <property type="component" value="Chromosome"/>
</dbReference>
<keyword evidence="7" id="KW-0472">Membrane</keyword>
<keyword evidence="3" id="KW-0813">Transport</keyword>
<sequence>MSPIQEQVITLKDITKSFGTNQVLKGVSLSVKKGEILSIIGPSGAGKTTLLRTLNWLEKPDTGSITIDGETVNVASVKKTDILRLRSKTSMVFQHYNLFKNKTVLQNVTESLVVVKKLEKAAAEEKALAILRSVGMEDKLKEYPSRLSGGQQQRVGIARALAVDPQVMLFDEPTSALDPEWVAEVLDVIKGIARQGLTMILVSHEMRFVNEVASRVILLDDGLIVEDGSPDQVFNHPTQERTRQFLKKNRDFEVVW</sequence>
<evidence type="ECO:0000256" key="1">
    <source>
        <dbReference type="ARBA" id="ARBA00004202"/>
    </source>
</evidence>
<keyword evidence="5" id="KW-0547">Nucleotide-binding</keyword>
<comment type="subcellular location">
    <subcellularLocation>
        <location evidence="1">Cell membrane</location>
        <topology evidence="1">Peripheral membrane protein</topology>
    </subcellularLocation>
</comment>
<keyword evidence="10" id="KW-1185">Reference proteome</keyword>
<keyword evidence="6 9" id="KW-0067">ATP-binding</keyword>
<dbReference type="SUPFAM" id="SSF52540">
    <property type="entry name" value="P-loop containing nucleoside triphosphate hydrolases"/>
    <property type="match status" value="1"/>
</dbReference>
<dbReference type="InterPro" id="IPR030679">
    <property type="entry name" value="ABC_ATPase_HisP-typ"/>
</dbReference>
<dbReference type="GO" id="GO:0016887">
    <property type="term" value="F:ATP hydrolysis activity"/>
    <property type="evidence" value="ECO:0007669"/>
    <property type="project" value="InterPro"/>
</dbReference>
<dbReference type="PROSITE" id="PS50893">
    <property type="entry name" value="ABC_TRANSPORTER_2"/>
    <property type="match status" value="1"/>
</dbReference>
<dbReference type="STRING" id="545694.TREPR_1353"/>